<keyword evidence="1 3" id="KW-0472">Membrane</keyword>
<dbReference type="InterPro" id="IPR002550">
    <property type="entry name" value="CNNM"/>
</dbReference>
<dbReference type="Gene3D" id="3.10.580.10">
    <property type="entry name" value="CBS-domain"/>
    <property type="match status" value="1"/>
</dbReference>
<keyword evidence="6" id="KW-1185">Reference proteome</keyword>
<feature type="compositionally biased region" description="Basic and acidic residues" evidence="2">
    <location>
        <begin position="224"/>
        <end position="233"/>
    </location>
</feature>
<reference evidence="5 6" key="1">
    <citation type="submission" date="2019-12" db="EMBL/GenBank/DDBJ databases">
        <authorList>
            <person name="Alioto T."/>
            <person name="Alioto T."/>
            <person name="Gomez Garrido J."/>
        </authorList>
    </citation>
    <scope>NUCLEOTIDE SEQUENCE [LARGE SCALE GENOMIC DNA]</scope>
</reference>
<evidence type="ECO:0000259" key="4">
    <source>
        <dbReference type="PROSITE" id="PS51846"/>
    </source>
</evidence>
<dbReference type="Gramene" id="OE9A107591T1">
    <property type="protein sequence ID" value="OE9A107591C1"/>
    <property type="gene ID" value="OE9A107591"/>
</dbReference>
<dbReference type="PANTHER" id="PTHR12064">
    <property type="entry name" value="METAL TRANSPORTER CNNM"/>
    <property type="match status" value="1"/>
</dbReference>
<evidence type="ECO:0000256" key="3">
    <source>
        <dbReference type="SAM" id="Phobius"/>
    </source>
</evidence>
<proteinExistence type="predicted"/>
<gene>
    <name evidence="5" type="ORF">OLEA9_A107591</name>
</gene>
<dbReference type="GO" id="GO:0010960">
    <property type="term" value="P:magnesium ion homeostasis"/>
    <property type="evidence" value="ECO:0007669"/>
    <property type="project" value="InterPro"/>
</dbReference>
<dbReference type="InterPro" id="IPR045095">
    <property type="entry name" value="ACDP"/>
</dbReference>
<sequence length="247" mass="26940">MGKNGSTCMQGIIPDCFDCTVRLYPSPLALDMDLLAIGATVAPIVRILVWIGFPVAYPKSKLLDLLLGGGHRALFRQAELKTLFHLHGNKAGKGGELTHDETTIIAGPLEQAPLQYGASTSAPCLRAWPSGRLAKNLLTIHPGDEVPMKSVTIRRIPRSVPGQDTPDIAFELVLSICLTLRVPETVPLYDILSEFQKGHSHMAVVVKYSNKATQQPASTEPEDNTVKDVKVDIDGEKPVQKWKSFPK</sequence>
<feature type="transmembrane region" description="Helical" evidence="3">
    <location>
        <begin position="34"/>
        <end position="57"/>
    </location>
</feature>
<dbReference type="GO" id="GO:0016020">
    <property type="term" value="C:membrane"/>
    <property type="evidence" value="ECO:0007669"/>
    <property type="project" value="UniProtKB-UniRule"/>
</dbReference>
<dbReference type="Proteomes" id="UP000594638">
    <property type="component" value="Unassembled WGS sequence"/>
</dbReference>
<keyword evidence="1 3" id="KW-0812">Transmembrane</keyword>
<name>A0A8S0QIX5_OLEEU</name>
<dbReference type="EMBL" id="CACTIH010001837">
    <property type="protein sequence ID" value="CAA2965180.1"/>
    <property type="molecule type" value="Genomic_DNA"/>
</dbReference>
<dbReference type="GO" id="GO:0030026">
    <property type="term" value="P:intracellular manganese ion homeostasis"/>
    <property type="evidence" value="ECO:0007669"/>
    <property type="project" value="TreeGrafter"/>
</dbReference>
<comment type="caution">
    <text evidence="5">The sequence shown here is derived from an EMBL/GenBank/DDBJ whole genome shotgun (WGS) entry which is preliminary data.</text>
</comment>
<dbReference type="PROSITE" id="PS51846">
    <property type="entry name" value="CNNM"/>
    <property type="match status" value="1"/>
</dbReference>
<keyword evidence="1 3" id="KW-1133">Transmembrane helix</keyword>
<feature type="region of interest" description="Disordered" evidence="2">
    <location>
        <begin position="212"/>
        <end position="233"/>
    </location>
</feature>
<evidence type="ECO:0000256" key="2">
    <source>
        <dbReference type="SAM" id="MobiDB-lite"/>
    </source>
</evidence>
<evidence type="ECO:0000313" key="5">
    <source>
        <dbReference type="EMBL" id="CAA2965180.1"/>
    </source>
</evidence>
<dbReference type="AlphaFoldDB" id="A0A8S0QIX5"/>
<dbReference type="OrthoDB" id="5353557at2759"/>
<feature type="domain" description="CNNM transmembrane" evidence="4">
    <location>
        <begin position="35"/>
        <end position="101"/>
    </location>
</feature>
<accession>A0A8S0QIX5</accession>
<evidence type="ECO:0000313" key="6">
    <source>
        <dbReference type="Proteomes" id="UP000594638"/>
    </source>
</evidence>
<dbReference type="GO" id="GO:0005737">
    <property type="term" value="C:cytoplasm"/>
    <property type="evidence" value="ECO:0007669"/>
    <property type="project" value="TreeGrafter"/>
</dbReference>
<organism evidence="5 6">
    <name type="scientific">Olea europaea subsp. europaea</name>
    <dbReference type="NCBI Taxonomy" id="158383"/>
    <lineage>
        <taxon>Eukaryota</taxon>
        <taxon>Viridiplantae</taxon>
        <taxon>Streptophyta</taxon>
        <taxon>Embryophyta</taxon>
        <taxon>Tracheophyta</taxon>
        <taxon>Spermatophyta</taxon>
        <taxon>Magnoliopsida</taxon>
        <taxon>eudicotyledons</taxon>
        <taxon>Gunneridae</taxon>
        <taxon>Pentapetalae</taxon>
        <taxon>asterids</taxon>
        <taxon>lamiids</taxon>
        <taxon>Lamiales</taxon>
        <taxon>Oleaceae</taxon>
        <taxon>Oleeae</taxon>
        <taxon>Olea</taxon>
    </lineage>
</organism>
<dbReference type="InterPro" id="IPR046342">
    <property type="entry name" value="CBS_dom_sf"/>
</dbReference>
<protein>
    <recommendedName>
        <fullName evidence="4">CNNM transmembrane domain-containing protein</fullName>
    </recommendedName>
</protein>
<evidence type="ECO:0000256" key="1">
    <source>
        <dbReference type="PROSITE-ProRule" id="PRU01193"/>
    </source>
</evidence>
<dbReference type="PANTHER" id="PTHR12064:SF59">
    <property type="entry name" value="CNNM TRANSMEMBRANE DOMAIN-CONTAINING PROTEIN"/>
    <property type="match status" value="1"/>
</dbReference>